<reference evidence="4 5" key="1">
    <citation type="journal article" date="2020" name="IScience">
        <title>Genome Sequencing of the Endangered Kingdonia uniflora (Circaeasteraceae, Ranunculales) Reveals Potential Mechanisms of Evolutionary Specialization.</title>
        <authorList>
            <person name="Sun Y."/>
            <person name="Deng T."/>
            <person name="Zhang A."/>
            <person name="Moore M.J."/>
            <person name="Landis J.B."/>
            <person name="Lin N."/>
            <person name="Zhang H."/>
            <person name="Zhang X."/>
            <person name="Huang J."/>
            <person name="Zhang X."/>
            <person name="Sun H."/>
            <person name="Wang H."/>
        </authorList>
    </citation>
    <scope>NUCLEOTIDE SEQUENCE [LARGE SCALE GENOMIC DNA]</scope>
    <source>
        <strain evidence="4">TB1705</strain>
        <tissue evidence="4">Leaf</tissue>
    </source>
</reference>
<evidence type="ECO:0000313" key="4">
    <source>
        <dbReference type="EMBL" id="KAF6145156.1"/>
    </source>
</evidence>
<protein>
    <recommendedName>
        <fullName evidence="6">Deoxyhypusine synthase</fullName>
    </recommendedName>
</protein>
<dbReference type="InterPro" id="IPR036982">
    <property type="entry name" value="Deoxyhypusine_synthase_sf"/>
</dbReference>
<dbReference type="InterPro" id="IPR002773">
    <property type="entry name" value="Deoxyhypusine_synthase"/>
</dbReference>
<proteinExistence type="inferred from homology"/>
<dbReference type="GO" id="GO:0005737">
    <property type="term" value="C:cytoplasm"/>
    <property type="evidence" value="ECO:0007669"/>
    <property type="project" value="TreeGrafter"/>
</dbReference>
<accession>A0A7J7LR76</accession>
<keyword evidence="5" id="KW-1185">Reference proteome</keyword>
<dbReference type="EMBL" id="JACGCM010002085">
    <property type="protein sequence ID" value="KAF6145156.1"/>
    <property type="molecule type" value="Genomic_DNA"/>
</dbReference>
<dbReference type="InterPro" id="IPR029035">
    <property type="entry name" value="DHS-like_NAD/FAD-binding_dom"/>
</dbReference>
<evidence type="ECO:0000256" key="1">
    <source>
        <dbReference type="ARBA" id="ARBA00001911"/>
    </source>
</evidence>
<dbReference type="Proteomes" id="UP000541444">
    <property type="component" value="Unassembled WGS sequence"/>
</dbReference>
<evidence type="ECO:0000313" key="5">
    <source>
        <dbReference type="Proteomes" id="UP000541444"/>
    </source>
</evidence>
<keyword evidence="3" id="KW-0520">NAD</keyword>
<dbReference type="OrthoDB" id="1927225at2759"/>
<comment type="similarity">
    <text evidence="2">Belongs to the deoxyhypusine synthase family.</text>
</comment>
<dbReference type="AlphaFoldDB" id="A0A7J7LR76"/>
<sequence>MNGEAVYANPKKMGLIIIGGRLPKHHIYNENMLRNGADYVVFIITAQEFDGSDSSARPDEAVSWGKIRRSTETVHCDTTIAFPLLLAATFAKNANKLRKTEM</sequence>
<dbReference type="Gene3D" id="3.40.910.10">
    <property type="entry name" value="Deoxyhypusine synthase"/>
    <property type="match status" value="1"/>
</dbReference>
<evidence type="ECO:0008006" key="6">
    <source>
        <dbReference type="Google" id="ProtNLM"/>
    </source>
</evidence>
<organism evidence="4 5">
    <name type="scientific">Kingdonia uniflora</name>
    <dbReference type="NCBI Taxonomy" id="39325"/>
    <lineage>
        <taxon>Eukaryota</taxon>
        <taxon>Viridiplantae</taxon>
        <taxon>Streptophyta</taxon>
        <taxon>Embryophyta</taxon>
        <taxon>Tracheophyta</taxon>
        <taxon>Spermatophyta</taxon>
        <taxon>Magnoliopsida</taxon>
        <taxon>Ranunculales</taxon>
        <taxon>Circaeasteraceae</taxon>
        <taxon>Kingdonia</taxon>
    </lineage>
</organism>
<dbReference type="Pfam" id="PF01916">
    <property type="entry name" value="DS"/>
    <property type="match status" value="1"/>
</dbReference>
<name>A0A7J7LR76_9MAGN</name>
<comment type="cofactor">
    <cofactor evidence="1">
        <name>NAD(+)</name>
        <dbReference type="ChEBI" id="CHEBI:57540"/>
    </cofactor>
</comment>
<dbReference type="PANTHER" id="PTHR11703:SF0">
    <property type="entry name" value="DEOXYHYPUSINE SYNTHASE"/>
    <property type="match status" value="1"/>
</dbReference>
<dbReference type="PANTHER" id="PTHR11703">
    <property type="entry name" value="DEOXYHYPUSINE SYNTHASE"/>
    <property type="match status" value="1"/>
</dbReference>
<evidence type="ECO:0000256" key="3">
    <source>
        <dbReference type="ARBA" id="ARBA00023027"/>
    </source>
</evidence>
<comment type="caution">
    <text evidence="4">The sequence shown here is derived from an EMBL/GenBank/DDBJ whole genome shotgun (WGS) entry which is preliminary data.</text>
</comment>
<dbReference type="SUPFAM" id="SSF52467">
    <property type="entry name" value="DHS-like NAD/FAD-binding domain"/>
    <property type="match status" value="1"/>
</dbReference>
<dbReference type="GO" id="GO:0034038">
    <property type="term" value="F:deoxyhypusine synthase activity"/>
    <property type="evidence" value="ECO:0007669"/>
    <property type="project" value="TreeGrafter"/>
</dbReference>
<gene>
    <name evidence="4" type="ORF">GIB67_020347</name>
</gene>
<evidence type="ECO:0000256" key="2">
    <source>
        <dbReference type="ARBA" id="ARBA00009892"/>
    </source>
</evidence>